<feature type="repeat" description="ANK" evidence="3">
    <location>
        <begin position="139"/>
        <end position="171"/>
    </location>
</feature>
<dbReference type="PANTHER" id="PTHR24123">
    <property type="entry name" value="ANKYRIN REPEAT-CONTAINING"/>
    <property type="match status" value="1"/>
</dbReference>
<dbReference type="EMBL" id="SKBQ01000034">
    <property type="protein sequence ID" value="TPX13418.1"/>
    <property type="molecule type" value="Genomic_DNA"/>
</dbReference>
<dbReference type="PROSITE" id="PS50088">
    <property type="entry name" value="ANK_REPEAT"/>
    <property type="match status" value="3"/>
</dbReference>
<reference evidence="4 5" key="1">
    <citation type="submission" date="2019-06" db="EMBL/GenBank/DDBJ databases">
        <title>Draft genome sequence of the filamentous fungus Phialemoniopsis curvata isolated from diesel fuel.</title>
        <authorList>
            <person name="Varaljay V.A."/>
            <person name="Lyon W.J."/>
            <person name="Crouch A.L."/>
            <person name="Drake C.E."/>
            <person name="Hollomon J.M."/>
            <person name="Nadeau L.J."/>
            <person name="Nunn H.S."/>
            <person name="Stevenson B.S."/>
            <person name="Bojanowski C.L."/>
            <person name="Crookes-Goodson W.J."/>
        </authorList>
    </citation>
    <scope>NUCLEOTIDE SEQUENCE [LARGE SCALE GENOMIC DNA]</scope>
    <source>
        <strain evidence="4 5">D216</strain>
    </source>
</reference>
<proteinExistence type="predicted"/>
<accession>A0A507B9H0</accession>
<keyword evidence="2 3" id="KW-0040">ANK repeat</keyword>
<dbReference type="Gene3D" id="1.25.40.20">
    <property type="entry name" value="Ankyrin repeat-containing domain"/>
    <property type="match status" value="3"/>
</dbReference>
<dbReference type="Pfam" id="PF00023">
    <property type="entry name" value="Ank"/>
    <property type="match status" value="2"/>
</dbReference>
<dbReference type="GeneID" id="41973595"/>
<dbReference type="InParanoid" id="A0A507B9H0"/>
<sequence>MIMAGPSGSTEERHHLPTTLAQSMARLDQLPNELLYLIAEYLDLGSLDRLAQSKRAFYGGFMPLVYNKSAIEHKNILLFWAAEIGNLDLLEEALAAQGHARDVNIYGTSVRPWKEFATKTVPKWDPSSTHAGDWPSSSVFQTPLHLAVVSGHPEVVDKLLDYGADINAPSQMTCTCLARREQYITGAQYGRLYAGNLPLIDDHSPMPVWAPLHLAICHNQLSVARLLLQRGASLLASPEQGVSAVQSAAGHGNADMITLIAQYGGLEYVNDRCQSLSPPILWALEALELKEEPTHLVIEALLKLGANINHRGGRWYTTPLAVACMTGQFKVAAYLMDMGASLSSCTLTLLPGATLLHMCLDRDRNIEKLAGREYNPLNMLSKLVKAGLDLEARVEITGHQSATQHTHTCCSWHGWTPLWGACQSGDLRVVELMLQLGAKADIQRSNGGQATLLDCQFYCHFHPRLDIVNALLGAGARLGNTTISHTSILKNPPLLKVLVKSGISVNTVTRNGMTPLQIAISRSLDGRPERISEGIPSESVALLLDGGAAVDVRTGEGLGVMGNLLQRGIVRNEKMYSLAGMLVSRGAPLYDPKPVYLNDKLCLDSLTRIVMDSINRRYRWARHSKSYRQNKEYTDPLLEKILQLSVKECFTKECLEKNIKLCCHAEADDIAEWLGKTMTRHGLGRPGLRPRTKRVKYTN</sequence>
<keyword evidence="1" id="KW-0677">Repeat</keyword>
<comment type="caution">
    <text evidence="4">The sequence shown here is derived from an EMBL/GenBank/DDBJ whole genome shotgun (WGS) entry which is preliminary data.</text>
</comment>
<dbReference type="PRINTS" id="PR01415">
    <property type="entry name" value="ANKYRIN"/>
</dbReference>
<evidence type="ECO:0000256" key="2">
    <source>
        <dbReference type="ARBA" id="ARBA00023043"/>
    </source>
</evidence>
<organism evidence="4 5">
    <name type="scientific">Thyridium curvatum</name>
    <dbReference type="NCBI Taxonomy" id="1093900"/>
    <lineage>
        <taxon>Eukaryota</taxon>
        <taxon>Fungi</taxon>
        <taxon>Dikarya</taxon>
        <taxon>Ascomycota</taxon>
        <taxon>Pezizomycotina</taxon>
        <taxon>Sordariomycetes</taxon>
        <taxon>Sordariomycetidae</taxon>
        <taxon>Thyridiales</taxon>
        <taxon>Thyridiaceae</taxon>
        <taxon>Thyridium</taxon>
    </lineage>
</organism>
<dbReference type="AlphaFoldDB" id="A0A507B9H0"/>
<dbReference type="Pfam" id="PF13637">
    <property type="entry name" value="Ank_4"/>
    <property type="match status" value="2"/>
</dbReference>
<keyword evidence="5" id="KW-1185">Reference proteome</keyword>
<evidence type="ECO:0000313" key="5">
    <source>
        <dbReference type="Proteomes" id="UP000319257"/>
    </source>
</evidence>
<dbReference type="PROSITE" id="PS50297">
    <property type="entry name" value="ANK_REP_REGION"/>
    <property type="match status" value="3"/>
</dbReference>
<gene>
    <name evidence="4" type="ORF">E0L32_006148</name>
</gene>
<dbReference type="InterPro" id="IPR002110">
    <property type="entry name" value="Ankyrin_rpt"/>
</dbReference>
<dbReference type="STRING" id="1093900.A0A507B9H0"/>
<evidence type="ECO:0000313" key="4">
    <source>
        <dbReference type="EMBL" id="TPX13418.1"/>
    </source>
</evidence>
<evidence type="ECO:0000256" key="1">
    <source>
        <dbReference type="ARBA" id="ARBA00022737"/>
    </source>
</evidence>
<dbReference type="RefSeq" id="XP_030995129.1">
    <property type="nucleotide sequence ID" value="XM_031140749.1"/>
</dbReference>
<dbReference type="Proteomes" id="UP000319257">
    <property type="component" value="Unassembled WGS sequence"/>
</dbReference>
<dbReference type="SMART" id="SM00248">
    <property type="entry name" value="ANK"/>
    <property type="match status" value="10"/>
</dbReference>
<protein>
    <submittedName>
        <fullName evidence="4">Uncharacterized protein</fullName>
    </submittedName>
</protein>
<dbReference type="PANTHER" id="PTHR24123:SF33">
    <property type="entry name" value="PROTEIN HOS4"/>
    <property type="match status" value="1"/>
</dbReference>
<feature type="repeat" description="ANK" evidence="3">
    <location>
        <begin position="413"/>
        <end position="445"/>
    </location>
</feature>
<evidence type="ECO:0000256" key="3">
    <source>
        <dbReference type="PROSITE-ProRule" id="PRU00023"/>
    </source>
</evidence>
<dbReference type="InterPro" id="IPR036770">
    <property type="entry name" value="Ankyrin_rpt-contain_sf"/>
</dbReference>
<dbReference type="InterPro" id="IPR051165">
    <property type="entry name" value="Multifunctional_ANK_Repeat"/>
</dbReference>
<dbReference type="OrthoDB" id="341259at2759"/>
<name>A0A507B9H0_9PEZI</name>
<feature type="repeat" description="ANK" evidence="3">
    <location>
        <begin position="211"/>
        <end position="239"/>
    </location>
</feature>
<dbReference type="SUPFAM" id="SSF48403">
    <property type="entry name" value="Ankyrin repeat"/>
    <property type="match status" value="1"/>
</dbReference>